<protein>
    <recommendedName>
        <fullName evidence="2">histidine kinase</fullName>
        <ecNumber evidence="2">2.7.13.3</ecNumber>
    </recommendedName>
</protein>
<feature type="domain" description="PAS" evidence="11">
    <location>
        <begin position="277"/>
        <end position="321"/>
    </location>
</feature>
<dbReference type="GO" id="GO:0004673">
    <property type="term" value="F:protein histidine kinase activity"/>
    <property type="evidence" value="ECO:0007669"/>
    <property type="project" value="UniProtKB-EC"/>
</dbReference>
<feature type="transmembrane region" description="Helical" evidence="9">
    <location>
        <begin position="12"/>
        <end position="32"/>
    </location>
</feature>
<dbReference type="GO" id="GO:0005524">
    <property type="term" value="F:ATP binding"/>
    <property type="evidence" value="ECO:0007669"/>
    <property type="project" value="UniProtKB-KW"/>
</dbReference>
<comment type="catalytic activity">
    <reaction evidence="1">
        <text>ATP + protein L-histidine = ADP + protein N-phospho-L-histidine.</text>
        <dbReference type="EC" id="2.7.13.3"/>
    </reaction>
</comment>
<gene>
    <name evidence="13" type="ORF">MNBD_GAMMA12-3635</name>
</gene>
<dbReference type="PANTHER" id="PTHR43065">
    <property type="entry name" value="SENSOR HISTIDINE KINASE"/>
    <property type="match status" value="1"/>
</dbReference>
<name>A0A3B0YD39_9ZZZZ</name>
<evidence type="ECO:0000256" key="4">
    <source>
        <dbReference type="ARBA" id="ARBA00022679"/>
    </source>
</evidence>
<dbReference type="PRINTS" id="PR00344">
    <property type="entry name" value="BCTRLSENSOR"/>
</dbReference>
<dbReference type="Pfam" id="PF02518">
    <property type="entry name" value="HATPase_c"/>
    <property type="match status" value="1"/>
</dbReference>
<dbReference type="SUPFAM" id="SSF55785">
    <property type="entry name" value="PYP-like sensor domain (PAS domain)"/>
    <property type="match status" value="1"/>
</dbReference>
<dbReference type="Gene3D" id="6.10.340.10">
    <property type="match status" value="1"/>
</dbReference>
<reference evidence="13" key="1">
    <citation type="submission" date="2018-06" db="EMBL/GenBank/DDBJ databases">
        <authorList>
            <person name="Zhirakovskaya E."/>
        </authorList>
    </citation>
    <scope>NUCLEOTIDE SEQUENCE</scope>
</reference>
<dbReference type="InterPro" id="IPR004358">
    <property type="entry name" value="Sig_transdc_His_kin-like_C"/>
</dbReference>
<dbReference type="InterPro" id="IPR005467">
    <property type="entry name" value="His_kinase_dom"/>
</dbReference>
<evidence type="ECO:0000256" key="1">
    <source>
        <dbReference type="ARBA" id="ARBA00000085"/>
    </source>
</evidence>
<dbReference type="CDD" id="cd06225">
    <property type="entry name" value="HAMP"/>
    <property type="match status" value="1"/>
</dbReference>
<dbReference type="GO" id="GO:0000160">
    <property type="term" value="P:phosphorelay signal transduction system"/>
    <property type="evidence" value="ECO:0007669"/>
    <property type="project" value="UniProtKB-KW"/>
</dbReference>
<evidence type="ECO:0000256" key="6">
    <source>
        <dbReference type="ARBA" id="ARBA00022777"/>
    </source>
</evidence>
<dbReference type="InterPro" id="IPR036890">
    <property type="entry name" value="HATPase_C_sf"/>
</dbReference>
<dbReference type="PROSITE" id="PS50885">
    <property type="entry name" value="HAMP"/>
    <property type="match status" value="1"/>
</dbReference>
<keyword evidence="3" id="KW-0597">Phosphoprotein</keyword>
<dbReference type="InterPro" id="IPR035965">
    <property type="entry name" value="PAS-like_dom_sf"/>
</dbReference>
<dbReference type="PROSITE" id="PS50112">
    <property type="entry name" value="PAS"/>
    <property type="match status" value="1"/>
</dbReference>
<evidence type="ECO:0000259" key="10">
    <source>
        <dbReference type="PROSITE" id="PS50109"/>
    </source>
</evidence>
<organism evidence="13">
    <name type="scientific">hydrothermal vent metagenome</name>
    <dbReference type="NCBI Taxonomy" id="652676"/>
    <lineage>
        <taxon>unclassified sequences</taxon>
        <taxon>metagenomes</taxon>
        <taxon>ecological metagenomes</taxon>
    </lineage>
</organism>
<dbReference type="Gene3D" id="3.30.450.20">
    <property type="entry name" value="PAS domain"/>
    <property type="match status" value="1"/>
</dbReference>
<dbReference type="SMART" id="SM00387">
    <property type="entry name" value="HATPase_c"/>
    <property type="match status" value="1"/>
</dbReference>
<dbReference type="InterPro" id="IPR003660">
    <property type="entry name" value="HAMP_dom"/>
</dbReference>
<evidence type="ECO:0000256" key="2">
    <source>
        <dbReference type="ARBA" id="ARBA00012438"/>
    </source>
</evidence>
<dbReference type="Pfam" id="PF00672">
    <property type="entry name" value="HAMP"/>
    <property type="match status" value="1"/>
</dbReference>
<evidence type="ECO:0000256" key="3">
    <source>
        <dbReference type="ARBA" id="ARBA00022553"/>
    </source>
</evidence>
<proteinExistence type="predicted"/>
<evidence type="ECO:0000256" key="7">
    <source>
        <dbReference type="ARBA" id="ARBA00022840"/>
    </source>
</evidence>
<evidence type="ECO:0000256" key="5">
    <source>
        <dbReference type="ARBA" id="ARBA00022741"/>
    </source>
</evidence>
<keyword evidence="6" id="KW-0418">Kinase</keyword>
<dbReference type="EMBL" id="UOFL01000130">
    <property type="protein sequence ID" value="VAW77361.1"/>
    <property type="molecule type" value="Genomic_DNA"/>
</dbReference>
<dbReference type="Pfam" id="PF13426">
    <property type="entry name" value="PAS_9"/>
    <property type="match status" value="1"/>
</dbReference>
<feature type="transmembrane region" description="Helical" evidence="9">
    <location>
        <begin position="170"/>
        <end position="193"/>
    </location>
</feature>
<keyword evidence="9" id="KW-0472">Membrane</keyword>
<keyword evidence="9" id="KW-1133">Transmembrane helix</keyword>
<dbReference type="SUPFAM" id="SSF55874">
    <property type="entry name" value="ATPase domain of HSP90 chaperone/DNA topoisomerase II/histidine kinase"/>
    <property type="match status" value="1"/>
</dbReference>
<evidence type="ECO:0000256" key="8">
    <source>
        <dbReference type="ARBA" id="ARBA00023012"/>
    </source>
</evidence>
<keyword evidence="5" id="KW-0547">Nucleotide-binding</keyword>
<dbReference type="PROSITE" id="PS50109">
    <property type="entry name" value="HIS_KIN"/>
    <property type="match status" value="1"/>
</dbReference>
<feature type="domain" description="Histidine kinase" evidence="10">
    <location>
        <begin position="510"/>
        <end position="680"/>
    </location>
</feature>
<dbReference type="EC" id="2.7.13.3" evidence="2"/>
<dbReference type="SMART" id="SM00304">
    <property type="entry name" value="HAMP"/>
    <property type="match status" value="1"/>
</dbReference>
<sequence length="692" mass="77622">MPKLFNSLGVKFVTLVVIILLLTLGFTSYRVIQSQKQLMTEALDEKVKMLGRFAALVSPESIISYDFSALNRTMKDLTAQKDMVYSLVLSKNFKALSSYVNHEDPFVIDALKKLKIKVVRTSDWKYIIVELRKNAELNHYIFPVRFDGEELGRIYLGISRQRVDLLINSVFFEQVVSAGSIILFLSLCIYLAFKVNTLRPIEKLMQGSVLIASGKLASEIEVTSKDELGLLTVSFNDMMSKLRMSNKIKDKISNELIQLNRTLEDRVRKRTEQLADSEERTRTILNTVGEGIITVNEAGLIVSANKAVESAFKSNKNEIIGAHSTKLLADKSWYQASLNQNYEDKREGPFKLNESKKLTEYEGLRANQQSFILETLVTQVTLKGESMRIVVLRDISYRKELESRLSEAAHKSGMADLATGVLHNIGNILNSVNVSGEEILRIIRSSKVSGLVKANALLQENIDNVAEYLGSDPKGRLLPGYYLKLGEQLQVESSAIIEETQSLSDRITMMREVIDSQQTYARAGGYTEPMDLPVLIADSVRVLQSNFEQNNVQVIKDFEQVPQCHVQKSKLSQVITNLVKNSVEAMERNDEFNRIKELKITLTRLNDDEVQLTIADNGRGISNDNLVNVFSHGFTTKKTGHGFGLHTCANSMTEMKGSIRVESEGLEQGATFVLVIPIGTQQTVKVEQTRVA</sequence>
<dbReference type="GO" id="GO:0016020">
    <property type="term" value="C:membrane"/>
    <property type="evidence" value="ECO:0007669"/>
    <property type="project" value="InterPro"/>
</dbReference>
<dbReference type="InterPro" id="IPR000014">
    <property type="entry name" value="PAS"/>
</dbReference>
<evidence type="ECO:0000313" key="13">
    <source>
        <dbReference type="EMBL" id="VAW77361.1"/>
    </source>
</evidence>
<evidence type="ECO:0000259" key="12">
    <source>
        <dbReference type="PROSITE" id="PS50885"/>
    </source>
</evidence>
<feature type="domain" description="HAMP" evidence="12">
    <location>
        <begin position="195"/>
        <end position="247"/>
    </location>
</feature>
<dbReference type="InterPro" id="IPR003594">
    <property type="entry name" value="HATPase_dom"/>
</dbReference>
<dbReference type="AlphaFoldDB" id="A0A3B0YD39"/>
<accession>A0A3B0YD39</accession>
<keyword evidence="4" id="KW-0808">Transferase</keyword>
<keyword evidence="7" id="KW-0067">ATP-binding</keyword>
<dbReference type="PANTHER" id="PTHR43065:SF10">
    <property type="entry name" value="PEROXIDE STRESS-ACTIVATED HISTIDINE KINASE MAK3"/>
    <property type="match status" value="1"/>
</dbReference>
<evidence type="ECO:0000259" key="11">
    <source>
        <dbReference type="PROSITE" id="PS50112"/>
    </source>
</evidence>
<keyword evidence="9" id="KW-0812">Transmembrane</keyword>
<dbReference type="Gene3D" id="3.30.565.10">
    <property type="entry name" value="Histidine kinase-like ATPase, C-terminal domain"/>
    <property type="match status" value="1"/>
</dbReference>
<evidence type="ECO:0000256" key="9">
    <source>
        <dbReference type="SAM" id="Phobius"/>
    </source>
</evidence>
<dbReference type="NCBIfam" id="TIGR00229">
    <property type="entry name" value="sensory_box"/>
    <property type="match status" value="1"/>
</dbReference>
<keyword evidence="8" id="KW-0902">Two-component regulatory system</keyword>
<dbReference type="SUPFAM" id="SSF158472">
    <property type="entry name" value="HAMP domain-like"/>
    <property type="match status" value="1"/>
</dbReference>